<gene>
    <name evidence="1" type="ORF">HA299_00475</name>
</gene>
<dbReference type="Proteomes" id="UP000600363">
    <property type="component" value="Unassembled WGS sequence"/>
</dbReference>
<evidence type="ECO:0008006" key="3">
    <source>
        <dbReference type="Google" id="ProtNLM"/>
    </source>
</evidence>
<dbReference type="Gene3D" id="2.20.28.30">
    <property type="entry name" value="RNA polymerase ii, chain L"/>
    <property type="match status" value="1"/>
</dbReference>
<accession>A0A832RUJ1</accession>
<name>A0A832RUJ1_9EURY</name>
<evidence type="ECO:0000313" key="2">
    <source>
        <dbReference type="Proteomes" id="UP000600363"/>
    </source>
</evidence>
<protein>
    <recommendedName>
        <fullName evidence="3">Rubredoxin-like domain-containing protein</fullName>
    </recommendedName>
</protein>
<dbReference type="AlphaFoldDB" id="A0A832RUJ1"/>
<dbReference type="RefSeq" id="WP_157203012.1">
    <property type="nucleotide sequence ID" value="NZ_DUIH01000002.1"/>
</dbReference>
<dbReference type="EMBL" id="DUIH01000002">
    <property type="protein sequence ID" value="HIH69090.1"/>
    <property type="molecule type" value="Genomic_DNA"/>
</dbReference>
<comment type="caution">
    <text evidence="1">The sequence shown here is derived from an EMBL/GenBank/DDBJ whole genome shotgun (WGS) entry which is preliminary data.</text>
</comment>
<proteinExistence type="predicted"/>
<organism evidence="1 2">
    <name type="scientific">Methermicoccus shengliensis</name>
    <dbReference type="NCBI Taxonomy" id="660064"/>
    <lineage>
        <taxon>Archaea</taxon>
        <taxon>Methanobacteriati</taxon>
        <taxon>Methanobacteriota</taxon>
        <taxon>Stenosarchaea group</taxon>
        <taxon>Methanomicrobia</taxon>
        <taxon>Methanosarcinales</taxon>
        <taxon>Methermicoccaceae</taxon>
        <taxon>Methermicoccus</taxon>
    </lineage>
</organism>
<reference evidence="1" key="1">
    <citation type="journal article" date="2020" name="bioRxiv">
        <title>A rank-normalized archaeal taxonomy based on genome phylogeny resolves widespread incomplete and uneven classifications.</title>
        <authorList>
            <person name="Rinke C."/>
            <person name="Chuvochina M."/>
            <person name="Mussig A.J."/>
            <person name="Chaumeil P.-A."/>
            <person name="Waite D.W."/>
            <person name="Whitman W.B."/>
            <person name="Parks D.H."/>
            <person name="Hugenholtz P."/>
        </authorList>
    </citation>
    <scope>NUCLEOTIDE SEQUENCE</scope>
    <source>
        <strain evidence="1">UBA12518</strain>
    </source>
</reference>
<dbReference type="SUPFAM" id="SSF57802">
    <property type="entry name" value="Rubredoxin-like"/>
    <property type="match status" value="1"/>
</dbReference>
<sequence>MEEGKKRKWKCVGCGHEVETHEHEGTPEECPYCNDRMEEVGWGGGC</sequence>
<evidence type="ECO:0000313" key="1">
    <source>
        <dbReference type="EMBL" id="HIH69090.1"/>
    </source>
</evidence>